<proteinExistence type="predicted"/>
<name>A0ABQ3K405_9DEIO</name>
<dbReference type="InterPro" id="IPR036182">
    <property type="entry name" value="PCuAC_sf"/>
</dbReference>
<dbReference type="InterPro" id="IPR058248">
    <property type="entry name" value="Lxx211020-like"/>
</dbReference>
<evidence type="ECO:0008006" key="3">
    <source>
        <dbReference type="Google" id="ProtNLM"/>
    </source>
</evidence>
<evidence type="ECO:0000313" key="1">
    <source>
        <dbReference type="EMBL" id="GHG02195.1"/>
    </source>
</evidence>
<dbReference type="Pfam" id="PF04314">
    <property type="entry name" value="PCuAC"/>
    <property type="match status" value="1"/>
</dbReference>
<dbReference type="InterPro" id="IPR007410">
    <property type="entry name" value="LpqE-like"/>
</dbReference>
<protein>
    <recommendedName>
        <fullName evidence="3">Copper chaperone PCu(A)C</fullName>
    </recommendedName>
</protein>
<accession>A0ABQ3K405</accession>
<reference evidence="2" key="1">
    <citation type="journal article" date="2019" name="Int. J. Syst. Evol. Microbiol.">
        <title>The Global Catalogue of Microorganisms (GCM) 10K type strain sequencing project: providing services to taxonomists for standard genome sequencing and annotation.</title>
        <authorList>
            <consortium name="The Broad Institute Genomics Platform"/>
            <consortium name="The Broad Institute Genome Sequencing Center for Infectious Disease"/>
            <person name="Wu L."/>
            <person name="Ma J."/>
        </authorList>
    </citation>
    <scope>NUCLEOTIDE SEQUENCE [LARGE SCALE GENOMIC DNA]</scope>
    <source>
        <strain evidence="2">CGMCC 1.18439</strain>
    </source>
</reference>
<dbReference type="Proteomes" id="UP000632154">
    <property type="component" value="Unassembled WGS sequence"/>
</dbReference>
<dbReference type="PANTHER" id="PTHR36302">
    <property type="entry name" value="BLR7088 PROTEIN"/>
    <property type="match status" value="1"/>
</dbReference>
<dbReference type="SUPFAM" id="SSF110087">
    <property type="entry name" value="DR1885-like metal-binding protein"/>
    <property type="match status" value="1"/>
</dbReference>
<gene>
    <name evidence="1" type="ORF">GCM10017783_13080</name>
</gene>
<comment type="caution">
    <text evidence="1">The sequence shown here is derived from an EMBL/GenBank/DDBJ whole genome shotgun (WGS) entry which is preliminary data.</text>
</comment>
<dbReference type="EMBL" id="BNAL01000013">
    <property type="protein sequence ID" value="GHG02195.1"/>
    <property type="molecule type" value="Genomic_DNA"/>
</dbReference>
<sequence length="147" mass="14766">MASAAPASGAGVSGAATAESAQPLALEVRAAGVTAVPPSMHETAAYVTLHNPGEQDIVLVGASTPAAEHTMLMETVITDASGTSMSGMVEVQSLTVPAGGELAMASGGDHIMLMGLTQPLEEGQEMALTLQAQDGRTLELNAVVERP</sequence>
<dbReference type="Gene3D" id="2.60.40.1890">
    <property type="entry name" value="PCu(A)C copper chaperone"/>
    <property type="match status" value="1"/>
</dbReference>
<keyword evidence="2" id="KW-1185">Reference proteome</keyword>
<evidence type="ECO:0000313" key="2">
    <source>
        <dbReference type="Proteomes" id="UP000632154"/>
    </source>
</evidence>
<organism evidence="1 2">
    <name type="scientific">Deinococcus piscis</name>
    <dbReference type="NCBI Taxonomy" id="394230"/>
    <lineage>
        <taxon>Bacteria</taxon>
        <taxon>Thermotogati</taxon>
        <taxon>Deinococcota</taxon>
        <taxon>Deinococci</taxon>
        <taxon>Deinococcales</taxon>
        <taxon>Deinococcaceae</taxon>
        <taxon>Deinococcus</taxon>
    </lineage>
</organism>
<dbReference type="PANTHER" id="PTHR36302:SF1">
    <property type="entry name" value="COPPER CHAPERONE PCU(A)C"/>
    <property type="match status" value="1"/>
</dbReference>